<dbReference type="EMBL" id="CAMXCT010002485">
    <property type="protein sequence ID" value="CAI3998474.1"/>
    <property type="molecule type" value="Genomic_DNA"/>
</dbReference>
<protein>
    <submittedName>
        <fullName evidence="1">Uncharacterized protein</fullName>
    </submittedName>
</protein>
<proteinExistence type="predicted"/>
<evidence type="ECO:0000313" key="1">
    <source>
        <dbReference type="EMBL" id="CAI3998474.1"/>
    </source>
</evidence>
<dbReference type="Proteomes" id="UP001152797">
    <property type="component" value="Unassembled WGS sequence"/>
</dbReference>
<dbReference type="AlphaFoldDB" id="A0A9P1CUE9"/>
<evidence type="ECO:0000313" key="2">
    <source>
        <dbReference type="EMBL" id="CAL1151849.1"/>
    </source>
</evidence>
<keyword evidence="3" id="KW-1185">Reference proteome</keyword>
<sequence>MNGQELLLQAGAKVGSAQRSRVFVLHLEWAMLKSPCQAVYQRSAFTTSGWRRCMVFSSHFASSCITRRMLKADSTKEHDAPLAPLAAMQSQLSTPWCPASL</sequence>
<name>A0A9P1CUE9_9DINO</name>
<reference evidence="1" key="1">
    <citation type="submission" date="2022-10" db="EMBL/GenBank/DDBJ databases">
        <authorList>
            <person name="Chen Y."/>
            <person name="Dougan E. K."/>
            <person name="Chan C."/>
            <person name="Rhodes N."/>
            <person name="Thang M."/>
        </authorList>
    </citation>
    <scope>NUCLEOTIDE SEQUENCE</scope>
</reference>
<organism evidence="1">
    <name type="scientific">Cladocopium goreaui</name>
    <dbReference type="NCBI Taxonomy" id="2562237"/>
    <lineage>
        <taxon>Eukaryota</taxon>
        <taxon>Sar</taxon>
        <taxon>Alveolata</taxon>
        <taxon>Dinophyceae</taxon>
        <taxon>Suessiales</taxon>
        <taxon>Symbiodiniaceae</taxon>
        <taxon>Cladocopium</taxon>
    </lineage>
</organism>
<dbReference type="EMBL" id="CAMXCT020002485">
    <property type="protein sequence ID" value="CAL1151849.1"/>
    <property type="molecule type" value="Genomic_DNA"/>
</dbReference>
<reference evidence="2" key="2">
    <citation type="submission" date="2024-04" db="EMBL/GenBank/DDBJ databases">
        <authorList>
            <person name="Chen Y."/>
            <person name="Shah S."/>
            <person name="Dougan E. K."/>
            <person name="Thang M."/>
            <person name="Chan C."/>
        </authorList>
    </citation>
    <scope>NUCLEOTIDE SEQUENCE [LARGE SCALE GENOMIC DNA]</scope>
</reference>
<dbReference type="EMBL" id="CAMXCT030002485">
    <property type="protein sequence ID" value="CAL4785786.1"/>
    <property type="molecule type" value="Genomic_DNA"/>
</dbReference>
<gene>
    <name evidence="1" type="ORF">C1SCF055_LOCUS24769</name>
</gene>
<comment type="caution">
    <text evidence="1">The sequence shown here is derived from an EMBL/GenBank/DDBJ whole genome shotgun (WGS) entry which is preliminary data.</text>
</comment>
<accession>A0A9P1CUE9</accession>
<evidence type="ECO:0000313" key="3">
    <source>
        <dbReference type="Proteomes" id="UP001152797"/>
    </source>
</evidence>